<evidence type="ECO:0000313" key="3">
    <source>
        <dbReference type="Proteomes" id="UP000664859"/>
    </source>
</evidence>
<feature type="compositionally biased region" description="Gly residues" evidence="1">
    <location>
        <begin position="564"/>
        <end position="577"/>
    </location>
</feature>
<gene>
    <name evidence="2" type="ORF">JKP88DRAFT_271144</name>
</gene>
<reference evidence="2" key="1">
    <citation type="submission" date="2021-02" db="EMBL/GenBank/DDBJ databases">
        <title>First Annotated Genome of the Yellow-green Alga Tribonema minus.</title>
        <authorList>
            <person name="Mahan K.M."/>
        </authorList>
    </citation>
    <scope>NUCLEOTIDE SEQUENCE</scope>
    <source>
        <strain evidence="2">UTEX B ZZ1240</strain>
    </source>
</reference>
<keyword evidence="3" id="KW-1185">Reference proteome</keyword>
<sequence>MDDDDGMQLNQERLKLILTQPMPSYSFAETTFSVYFALVDQYDQPQVLHGGTVITLQLLHADSKKPVNPAMLVIDSKQPLTLNSKGGCEVKLRVAEDNKLGGAVGGLRKFSIKAVAPHRDDVDPIITEPVTIVRYRLQVRDNPARPVPKEWFKDEGGRENCVEMQVHLLDKDGHEVTTRRVKLRLVLLYDNLGRVQNQEILKLSPDSKMAIDDEGKAMLRLRIEEVSKNHQKQAFRIKVEPDTDDNPTAVDVSSDVSPPIAVYSKRIKKKGKKSKDSDAAAAAAATAAIPPPGMINGGLHRFMGGPGEGDVKASLPGFGMGYGAGEGHGGAGGGGGGAMGETVHDILNAASQQHLADPGGAGDGSSGPALYHALKSVIQWTGTVVAGLTAMQWQQLGFESKPDGTPDYNRPLYKIQNPNPIIDGIIRQYANETMQNLLVLLKRIEAGGFDDSNMGSIGSGHRHDQLQHHPPHEPQVRPHVTAQVQLQGQHSLVSGSSGGGGGGRGDKTPSGPGSLLKRTSGTWGLVGNAPPGADRQGGFGDGGPMAAAAAAGLPTTVYDMSTFGGGSGGNWEEGGQGGHHRGGPGGHRSPSPPPPSGMPPIASQNSFMWGMNMGTSSQALAVPPLLSQKSMQVLFDEKKKGGGGGAGQPQYADDELRVEYILAKNFNSEQLGMLGLPAYDAGKYLVGFYKEVEVQGGETRMVLITTERVHGLQPHEQQSATTVLLDEMRKGSQSVFELQRFNTVEKMKEAAGVYYWKKMSNMERGM</sequence>
<name>A0A836CR41_9STRA</name>
<proteinExistence type="predicted"/>
<dbReference type="OrthoDB" id="69973at2759"/>
<feature type="region of interest" description="Disordered" evidence="1">
    <location>
        <begin position="564"/>
        <end position="609"/>
    </location>
</feature>
<dbReference type="EMBL" id="JAFCMP010000004">
    <property type="protein sequence ID" value="KAG5192566.1"/>
    <property type="molecule type" value="Genomic_DNA"/>
</dbReference>
<accession>A0A836CR41</accession>
<evidence type="ECO:0000313" key="2">
    <source>
        <dbReference type="EMBL" id="KAG5192566.1"/>
    </source>
</evidence>
<dbReference type="Proteomes" id="UP000664859">
    <property type="component" value="Unassembled WGS sequence"/>
</dbReference>
<evidence type="ECO:0000256" key="1">
    <source>
        <dbReference type="SAM" id="MobiDB-lite"/>
    </source>
</evidence>
<protein>
    <submittedName>
        <fullName evidence="2">Uncharacterized protein</fullName>
    </submittedName>
</protein>
<feature type="region of interest" description="Disordered" evidence="1">
    <location>
        <begin position="491"/>
        <end position="541"/>
    </location>
</feature>
<feature type="compositionally biased region" description="Basic and acidic residues" evidence="1">
    <location>
        <begin position="461"/>
        <end position="475"/>
    </location>
</feature>
<dbReference type="AlphaFoldDB" id="A0A836CR41"/>
<feature type="region of interest" description="Disordered" evidence="1">
    <location>
        <begin position="452"/>
        <end position="475"/>
    </location>
</feature>
<comment type="caution">
    <text evidence="2">The sequence shown here is derived from an EMBL/GenBank/DDBJ whole genome shotgun (WGS) entry which is preliminary data.</text>
</comment>
<organism evidence="2 3">
    <name type="scientific">Tribonema minus</name>
    <dbReference type="NCBI Taxonomy" id="303371"/>
    <lineage>
        <taxon>Eukaryota</taxon>
        <taxon>Sar</taxon>
        <taxon>Stramenopiles</taxon>
        <taxon>Ochrophyta</taxon>
        <taxon>PX clade</taxon>
        <taxon>Xanthophyceae</taxon>
        <taxon>Tribonematales</taxon>
        <taxon>Tribonemataceae</taxon>
        <taxon>Tribonema</taxon>
    </lineage>
</organism>